<sequence length="90" mass="10849">MKMASPEKKAQCVAWFIETKSDIQRQRNYLTKYVENVVYRTKVQNVVELKQRIQAAIETDDKGMLQRSWMELEYRLYIIRAKKGSHVKFY</sequence>
<dbReference type="Gene3D" id="3.30.420.10">
    <property type="entry name" value="Ribonuclease H-like superfamily/Ribonuclease H"/>
    <property type="match status" value="1"/>
</dbReference>
<dbReference type="GO" id="GO:0003676">
    <property type="term" value="F:nucleic acid binding"/>
    <property type="evidence" value="ECO:0007669"/>
    <property type="project" value="InterPro"/>
</dbReference>
<protein>
    <submittedName>
        <fullName evidence="1">Uncharacterized protein</fullName>
    </submittedName>
</protein>
<gene>
    <name evidence="1" type="ORF">AVEN_138663_1</name>
</gene>
<name>A0A4Y2NJW3_ARAVE</name>
<proteinExistence type="predicted"/>
<dbReference type="AlphaFoldDB" id="A0A4Y2NJW3"/>
<evidence type="ECO:0000313" key="2">
    <source>
        <dbReference type="Proteomes" id="UP000499080"/>
    </source>
</evidence>
<dbReference type="Proteomes" id="UP000499080">
    <property type="component" value="Unassembled WGS sequence"/>
</dbReference>
<reference evidence="1 2" key="1">
    <citation type="journal article" date="2019" name="Sci. Rep.">
        <title>Orb-weaving spider Araneus ventricosus genome elucidates the spidroin gene catalogue.</title>
        <authorList>
            <person name="Kono N."/>
            <person name="Nakamura H."/>
            <person name="Ohtoshi R."/>
            <person name="Moran D.A.P."/>
            <person name="Shinohara A."/>
            <person name="Yoshida Y."/>
            <person name="Fujiwara M."/>
            <person name="Mori M."/>
            <person name="Tomita M."/>
            <person name="Arakawa K."/>
        </authorList>
    </citation>
    <scope>NUCLEOTIDE SEQUENCE [LARGE SCALE GENOMIC DNA]</scope>
</reference>
<organism evidence="1 2">
    <name type="scientific">Araneus ventricosus</name>
    <name type="common">Orbweaver spider</name>
    <name type="synonym">Epeira ventricosa</name>
    <dbReference type="NCBI Taxonomy" id="182803"/>
    <lineage>
        <taxon>Eukaryota</taxon>
        <taxon>Metazoa</taxon>
        <taxon>Ecdysozoa</taxon>
        <taxon>Arthropoda</taxon>
        <taxon>Chelicerata</taxon>
        <taxon>Arachnida</taxon>
        <taxon>Araneae</taxon>
        <taxon>Araneomorphae</taxon>
        <taxon>Entelegynae</taxon>
        <taxon>Araneoidea</taxon>
        <taxon>Araneidae</taxon>
        <taxon>Araneus</taxon>
    </lineage>
</organism>
<evidence type="ECO:0000313" key="1">
    <source>
        <dbReference type="EMBL" id="GBN39591.1"/>
    </source>
</evidence>
<dbReference type="InterPro" id="IPR036397">
    <property type="entry name" value="RNaseH_sf"/>
</dbReference>
<comment type="caution">
    <text evidence="1">The sequence shown here is derived from an EMBL/GenBank/DDBJ whole genome shotgun (WGS) entry which is preliminary data.</text>
</comment>
<accession>A0A4Y2NJW3</accession>
<keyword evidence="2" id="KW-1185">Reference proteome</keyword>
<dbReference type="EMBL" id="BGPR01009374">
    <property type="protein sequence ID" value="GBN39591.1"/>
    <property type="molecule type" value="Genomic_DNA"/>
</dbReference>